<evidence type="ECO:0000259" key="5">
    <source>
        <dbReference type="Pfam" id="PF01951"/>
    </source>
</evidence>
<dbReference type="SUPFAM" id="SSF69819">
    <property type="entry name" value="MTH1598-like"/>
    <property type="match status" value="1"/>
</dbReference>
<evidence type="ECO:0000313" key="6">
    <source>
        <dbReference type="EMBL" id="PCO06252.1"/>
    </source>
</evidence>
<feature type="domain" description="Archease" evidence="5">
    <location>
        <begin position="16"/>
        <end position="150"/>
    </location>
</feature>
<accession>A0ABX4I1F9</accession>
<dbReference type="InterPro" id="IPR023572">
    <property type="entry name" value="Archease_dom"/>
</dbReference>
<dbReference type="PANTHER" id="PTHR12682:SF11">
    <property type="entry name" value="PROTEIN ARCHEASE"/>
    <property type="match status" value="1"/>
</dbReference>
<comment type="similarity">
    <text evidence="1">Belongs to the archease family.</text>
</comment>
<dbReference type="EMBL" id="LRFG02000001">
    <property type="protein sequence ID" value="PCO06252.1"/>
    <property type="molecule type" value="Genomic_DNA"/>
</dbReference>
<evidence type="ECO:0000256" key="1">
    <source>
        <dbReference type="ARBA" id="ARBA00007963"/>
    </source>
</evidence>
<evidence type="ECO:0000256" key="4">
    <source>
        <dbReference type="ARBA" id="ARBA00022837"/>
    </source>
</evidence>
<evidence type="ECO:0000256" key="2">
    <source>
        <dbReference type="ARBA" id="ARBA00022694"/>
    </source>
</evidence>
<protein>
    <submittedName>
        <fullName evidence="6">Archease</fullName>
    </submittedName>
</protein>
<dbReference type="PANTHER" id="PTHR12682">
    <property type="entry name" value="ARCHEASE"/>
    <property type="match status" value="1"/>
</dbReference>
<organism evidence="6 7">
    <name type="scientific">Microbulbifer flavimaris</name>
    <dbReference type="NCBI Taxonomy" id="1781068"/>
    <lineage>
        <taxon>Bacteria</taxon>
        <taxon>Pseudomonadati</taxon>
        <taxon>Pseudomonadota</taxon>
        <taxon>Gammaproteobacteria</taxon>
        <taxon>Cellvibrionales</taxon>
        <taxon>Microbulbiferaceae</taxon>
        <taxon>Microbulbifer</taxon>
    </lineage>
</organism>
<dbReference type="InterPro" id="IPR002804">
    <property type="entry name" value="Archease"/>
</dbReference>
<gene>
    <name evidence="6" type="ORF">AWR36_000215</name>
</gene>
<keyword evidence="3" id="KW-0479">Metal-binding</keyword>
<evidence type="ECO:0000313" key="7">
    <source>
        <dbReference type="Proteomes" id="UP000218427"/>
    </source>
</evidence>
<dbReference type="InterPro" id="IPR036820">
    <property type="entry name" value="Archease_dom_sf"/>
</dbReference>
<evidence type="ECO:0000256" key="3">
    <source>
        <dbReference type="ARBA" id="ARBA00022723"/>
    </source>
</evidence>
<keyword evidence="4" id="KW-0106">Calcium</keyword>
<proteinExistence type="inferred from homology"/>
<keyword evidence="2" id="KW-0819">tRNA processing</keyword>
<dbReference type="Gene3D" id="3.55.10.10">
    <property type="entry name" value="Archease domain"/>
    <property type="match status" value="1"/>
</dbReference>
<dbReference type="Proteomes" id="UP000218427">
    <property type="component" value="Unassembled WGS sequence"/>
</dbReference>
<dbReference type="Pfam" id="PF01951">
    <property type="entry name" value="Archease"/>
    <property type="match status" value="1"/>
</dbReference>
<comment type="caution">
    <text evidence="6">The sequence shown here is derived from an EMBL/GenBank/DDBJ whole genome shotgun (WGS) entry which is preliminary data.</text>
</comment>
<reference evidence="6" key="1">
    <citation type="submission" date="2017-08" db="EMBL/GenBank/DDBJ databases">
        <title>Microbulbifer marisrubri sp. nov., a halophilic alphaproteobacterium isolated from marine sediment of the Yellow Sea, China.</title>
        <authorList>
            <person name="Zhang G."/>
            <person name="Xiong Q."/>
        </authorList>
    </citation>
    <scope>NUCLEOTIDE SEQUENCE [LARGE SCALE GENOMIC DNA]</scope>
    <source>
        <strain evidence="6">WRN-8</strain>
    </source>
</reference>
<keyword evidence="7" id="KW-1185">Reference proteome</keyword>
<name>A0ABX4I1F9_9GAMM</name>
<sequence length="150" mass="16744">MLTETGARTPVLPAHWEHFSHEADMGVRGVGDSLAEAFAQVALAMTAIITDPSMVRHTERVDIHCACPDRELLLVDWLNALVYEMACRNMLFSRFQIQIEDGSLSAAAWGEPVERKRHRPIVEVKGATYTALRVNQQKDGSWIAQCVVDV</sequence>